<dbReference type="InterPro" id="IPR018929">
    <property type="entry name" value="DUF2510"/>
</dbReference>
<feature type="region of interest" description="Disordered" evidence="1">
    <location>
        <begin position="37"/>
        <end position="68"/>
    </location>
</feature>
<keyword evidence="4" id="KW-1185">Reference proteome</keyword>
<feature type="domain" description="DUF2510" evidence="2">
    <location>
        <begin position="15"/>
        <end position="46"/>
    </location>
</feature>
<dbReference type="Proteomes" id="UP000320857">
    <property type="component" value="Unassembled WGS sequence"/>
</dbReference>
<sequence length="68" mass="6676">MSAPPSGSANGSTTAGYYPDPSIPGYIRYWDGSAWVPGTSRPAPAAGEPMPEPPPGVAAAAPTPPGPA</sequence>
<gene>
    <name evidence="3" type="ORF">FNX44_020200</name>
</gene>
<evidence type="ECO:0000259" key="2">
    <source>
        <dbReference type="Pfam" id="PF10708"/>
    </source>
</evidence>
<feature type="compositionally biased region" description="Pro residues" evidence="1">
    <location>
        <begin position="50"/>
        <end position="68"/>
    </location>
</feature>
<proteinExistence type="predicted"/>
<comment type="caution">
    <text evidence="3">The sequence shown here is derived from an EMBL/GenBank/DDBJ whole genome shotgun (WGS) entry which is preliminary data.</text>
</comment>
<dbReference type="AlphaFoldDB" id="A0A5P0YVZ0"/>
<reference evidence="3 4" key="1">
    <citation type="submission" date="2019-10" db="EMBL/GenBank/DDBJ databases">
        <title>Streptomyces sp. nov., a novel actinobacterium isolated from alkaline environment.</title>
        <authorList>
            <person name="Golinska P."/>
        </authorList>
    </citation>
    <scope>NUCLEOTIDE SEQUENCE [LARGE SCALE GENOMIC DNA]</scope>
    <source>
        <strain evidence="3 4">OF1</strain>
    </source>
</reference>
<dbReference type="RefSeq" id="WP_143649860.1">
    <property type="nucleotide sequence ID" value="NZ_VJYK02000246.1"/>
</dbReference>
<protein>
    <submittedName>
        <fullName evidence="3">DUF2510 domain-containing protein</fullName>
    </submittedName>
</protein>
<dbReference type="Pfam" id="PF10708">
    <property type="entry name" value="DUF2510"/>
    <property type="match status" value="1"/>
</dbReference>
<accession>A0A5P0YVZ0</accession>
<organism evidence="3 4">
    <name type="scientific">Streptomyces alkaliterrae</name>
    <dbReference type="NCBI Taxonomy" id="2213162"/>
    <lineage>
        <taxon>Bacteria</taxon>
        <taxon>Bacillati</taxon>
        <taxon>Actinomycetota</taxon>
        <taxon>Actinomycetes</taxon>
        <taxon>Kitasatosporales</taxon>
        <taxon>Streptomycetaceae</taxon>
        <taxon>Streptomyces</taxon>
    </lineage>
</organism>
<dbReference type="OrthoDB" id="4207282at2"/>
<evidence type="ECO:0000313" key="3">
    <source>
        <dbReference type="EMBL" id="MQS04150.1"/>
    </source>
</evidence>
<dbReference type="EMBL" id="VJYK02000246">
    <property type="protein sequence ID" value="MQS04150.1"/>
    <property type="molecule type" value="Genomic_DNA"/>
</dbReference>
<feature type="non-terminal residue" evidence="3">
    <location>
        <position position="68"/>
    </location>
</feature>
<evidence type="ECO:0000313" key="4">
    <source>
        <dbReference type="Proteomes" id="UP000320857"/>
    </source>
</evidence>
<name>A0A5P0YVZ0_9ACTN</name>
<evidence type="ECO:0000256" key="1">
    <source>
        <dbReference type="SAM" id="MobiDB-lite"/>
    </source>
</evidence>